<evidence type="ECO:0008006" key="4">
    <source>
        <dbReference type="Google" id="ProtNLM"/>
    </source>
</evidence>
<protein>
    <recommendedName>
        <fullName evidence="4">Ubiquitin 3 binding protein But2 C-terminal domain-containing protein</fullName>
    </recommendedName>
</protein>
<proteinExistence type="predicted"/>
<evidence type="ECO:0000256" key="1">
    <source>
        <dbReference type="SAM" id="SignalP"/>
    </source>
</evidence>
<dbReference type="OrthoDB" id="3010635at2759"/>
<dbReference type="Gene3D" id="2.170.15.10">
    <property type="entry name" value="Proaerolysin, chain A, domain 3"/>
    <property type="match status" value="1"/>
</dbReference>
<keyword evidence="1" id="KW-0732">Signal</keyword>
<dbReference type="AlphaFoldDB" id="A0A550CYI4"/>
<organism evidence="2 3">
    <name type="scientific">Schizophyllum amplum</name>
    <dbReference type="NCBI Taxonomy" id="97359"/>
    <lineage>
        <taxon>Eukaryota</taxon>
        <taxon>Fungi</taxon>
        <taxon>Dikarya</taxon>
        <taxon>Basidiomycota</taxon>
        <taxon>Agaricomycotina</taxon>
        <taxon>Agaricomycetes</taxon>
        <taxon>Agaricomycetidae</taxon>
        <taxon>Agaricales</taxon>
        <taxon>Schizophyllaceae</taxon>
        <taxon>Schizophyllum</taxon>
    </lineage>
</organism>
<dbReference type="SUPFAM" id="SSF56973">
    <property type="entry name" value="Aerolisin/ETX pore-forming domain"/>
    <property type="match status" value="1"/>
</dbReference>
<name>A0A550CYI4_9AGAR</name>
<comment type="caution">
    <text evidence="2">The sequence shown here is derived from an EMBL/GenBank/DDBJ whole genome shotgun (WGS) entry which is preliminary data.</text>
</comment>
<reference evidence="2 3" key="1">
    <citation type="journal article" date="2019" name="New Phytol.">
        <title>Comparative genomics reveals unique wood-decay strategies and fruiting body development in the Schizophyllaceae.</title>
        <authorList>
            <person name="Almasi E."/>
            <person name="Sahu N."/>
            <person name="Krizsan K."/>
            <person name="Balint B."/>
            <person name="Kovacs G.M."/>
            <person name="Kiss B."/>
            <person name="Cseklye J."/>
            <person name="Drula E."/>
            <person name="Henrissat B."/>
            <person name="Nagy I."/>
            <person name="Chovatia M."/>
            <person name="Adam C."/>
            <person name="LaButti K."/>
            <person name="Lipzen A."/>
            <person name="Riley R."/>
            <person name="Grigoriev I.V."/>
            <person name="Nagy L.G."/>
        </authorList>
    </citation>
    <scope>NUCLEOTIDE SEQUENCE [LARGE SCALE GENOMIC DNA]</scope>
    <source>
        <strain evidence="2 3">NL-1724</strain>
    </source>
</reference>
<dbReference type="Proteomes" id="UP000320762">
    <property type="component" value="Unassembled WGS sequence"/>
</dbReference>
<evidence type="ECO:0000313" key="3">
    <source>
        <dbReference type="Proteomes" id="UP000320762"/>
    </source>
</evidence>
<evidence type="ECO:0000313" key="2">
    <source>
        <dbReference type="EMBL" id="TRM69843.1"/>
    </source>
</evidence>
<gene>
    <name evidence="2" type="ORF">BD626DRAFT_544437</name>
</gene>
<sequence length="312" mass="33463">MARLSLSFVATSLALALLSAANPVPEYRWDLDVIPREASKLAFDEELNRIIAFDASGKHLGAVERRAVAPLTRRGGSCAALSADDAQKLPGWEKLKQQANDNWGDHKRKIVTNDDDFPTQPASICAQDAGDITIDGDSDCTSSTQTLSTGVTDTTGIATVSQTTGTSFTSSQTVTQESSISVGETFDVKVGIPEVVDVSSSTSLTATFSNSLSTTTSSTSNQQTTQTVAINIPKDSTCDITYSQTSCTTKGSGQVPFTATGWVWFEYDSKQQGHYKWALNMDDLLSDDERSSYMKFDSVVSTDTKGDYNASC</sequence>
<feature type="chain" id="PRO_5022010244" description="Ubiquitin 3 binding protein But2 C-terminal domain-containing protein" evidence="1">
    <location>
        <begin position="22"/>
        <end position="312"/>
    </location>
</feature>
<feature type="signal peptide" evidence="1">
    <location>
        <begin position="1"/>
        <end position="21"/>
    </location>
</feature>
<dbReference type="EMBL" id="VDMD01000001">
    <property type="protein sequence ID" value="TRM69843.1"/>
    <property type="molecule type" value="Genomic_DNA"/>
</dbReference>
<keyword evidence="3" id="KW-1185">Reference proteome</keyword>
<accession>A0A550CYI4</accession>